<dbReference type="InterPro" id="IPR015025">
    <property type="entry name" value="PoNi_C"/>
</dbReference>
<feature type="domain" description="PoNi N-terminal" evidence="1">
    <location>
        <begin position="9"/>
        <end position="133"/>
    </location>
</feature>
<protein>
    <recommendedName>
        <fullName evidence="5">PoNi C-terminal domain-containing protein</fullName>
    </recommendedName>
</protein>
<gene>
    <name evidence="3" type="ORF">A6A20_01965</name>
</gene>
<evidence type="ECO:0000313" key="3">
    <source>
        <dbReference type="EMBL" id="MDG6894422.1"/>
    </source>
</evidence>
<dbReference type="InterPro" id="IPR028983">
    <property type="entry name" value="PA2201-like_C"/>
</dbReference>
<proteinExistence type="predicted"/>
<sequence>MNQFEKIKRDIFLKEKQMEEYKSFLLESKNTDLSKIKAPDYIQNDDKDPDRLARYYRLLNWDQASEQLELCLLLYSAGENKEVVISETRQMLQRFHRHFDLEFPDDKLYLYEADSYAYILWLLGLAVLVNDQETLIRIPQWLGGSDENDPLPYVDPPMKALLDFLGYQGALSVADKPFFPKACYRYFPELVQSKIDSEREKLLIQYLKDWYKCNKDTYWYDRHKRNDGKFFFGYWAFEAGALALLLNIDIERSGIAEKPFFPADYVRWAREIRG</sequence>
<dbReference type="Proteomes" id="UP001155500">
    <property type="component" value="Unassembled WGS sequence"/>
</dbReference>
<dbReference type="Gene3D" id="1.10.3920.10">
    <property type="entry name" value="PA2201 C-terminal domain-like"/>
    <property type="match status" value="1"/>
</dbReference>
<dbReference type="EMBL" id="LWID01000001">
    <property type="protein sequence ID" value="MDG6894422.1"/>
    <property type="molecule type" value="Genomic_DNA"/>
</dbReference>
<evidence type="ECO:0000259" key="2">
    <source>
        <dbReference type="Pfam" id="PF08929"/>
    </source>
</evidence>
<evidence type="ECO:0000313" key="4">
    <source>
        <dbReference type="Proteomes" id="UP001155500"/>
    </source>
</evidence>
<dbReference type="RefSeq" id="WP_279571899.1">
    <property type="nucleotide sequence ID" value="NZ_LWID01000001.1"/>
</dbReference>
<comment type="caution">
    <text evidence="3">The sequence shown here is derived from an EMBL/GenBank/DDBJ whole genome shotgun (WGS) entry which is preliminary data.</text>
</comment>
<dbReference type="Pfam" id="PF08928">
    <property type="entry name" value="PoNi_N"/>
    <property type="match status" value="1"/>
</dbReference>
<reference evidence="3" key="1">
    <citation type="submission" date="2016-03" db="EMBL/GenBank/DDBJ databases">
        <title>Co-evolution between Pasteurellaceae and their hosts.</title>
        <authorList>
            <person name="Hansen M.J."/>
            <person name="Bojesen A.M."/>
            <person name="Planet P."/>
        </authorList>
    </citation>
    <scope>NUCLEOTIDE SEQUENCE</scope>
    <source>
        <strain evidence="3">146/S8/89</strain>
    </source>
</reference>
<dbReference type="InterPro" id="IPR015024">
    <property type="entry name" value="PoNi_N"/>
</dbReference>
<accession>A0A9X4PA45</accession>
<name>A0A9X4PA45_9PAST</name>
<feature type="domain" description="PoNi C-terminal" evidence="2">
    <location>
        <begin position="160"/>
        <end position="264"/>
    </location>
</feature>
<keyword evidence="4" id="KW-1185">Reference proteome</keyword>
<organism evidence="3 4">
    <name type="scientific">Volucribacter amazonae</name>
    <dbReference type="NCBI Taxonomy" id="256731"/>
    <lineage>
        <taxon>Bacteria</taxon>
        <taxon>Pseudomonadati</taxon>
        <taxon>Pseudomonadota</taxon>
        <taxon>Gammaproteobacteria</taxon>
        <taxon>Pasteurellales</taxon>
        <taxon>Pasteurellaceae</taxon>
        <taxon>Volucribacter</taxon>
    </lineage>
</organism>
<dbReference type="SUPFAM" id="SSF140731">
    <property type="entry name" value="PA2201 C-terminal domain-like"/>
    <property type="match status" value="1"/>
</dbReference>
<evidence type="ECO:0008006" key="5">
    <source>
        <dbReference type="Google" id="ProtNLM"/>
    </source>
</evidence>
<evidence type="ECO:0000259" key="1">
    <source>
        <dbReference type="Pfam" id="PF08928"/>
    </source>
</evidence>
<dbReference type="AlphaFoldDB" id="A0A9X4PA45"/>
<dbReference type="Pfam" id="PF08929">
    <property type="entry name" value="PoNi_C"/>
    <property type="match status" value="1"/>
</dbReference>